<feature type="compositionally biased region" description="Low complexity" evidence="1">
    <location>
        <begin position="21"/>
        <end position="30"/>
    </location>
</feature>
<comment type="caution">
    <text evidence="2">The sequence shown here is derived from an EMBL/GenBank/DDBJ whole genome shotgun (WGS) entry which is preliminary data.</text>
</comment>
<dbReference type="AlphaFoldDB" id="A0A392U4Z8"/>
<keyword evidence="3" id="KW-1185">Reference proteome</keyword>
<feature type="non-terminal residue" evidence="2">
    <location>
        <position position="71"/>
    </location>
</feature>
<dbReference type="Proteomes" id="UP000265520">
    <property type="component" value="Unassembled WGS sequence"/>
</dbReference>
<dbReference type="EMBL" id="LXQA010738380">
    <property type="protein sequence ID" value="MCI68541.1"/>
    <property type="molecule type" value="Genomic_DNA"/>
</dbReference>
<feature type="region of interest" description="Disordered" evidence="1">
    <location>
        <begin position="1"/>
        <end position="30"/>
    </location>
</feature>
<proteinExistence type="predicted"/>
<reference evidence="2 3" key="1">
    <citation type="journal article" date="2018" name="Front. Plant Sci.">
        <title>Red Clover (Trifolium pratense) and Zigzag Clover (T. medium) - A Picture of Genomic Similarities and Differences.</title>
        <authorList>
            <person name="Dluhosova J."/>
            <person name="Istvanek J."/>
            <person name="Nedelnik J."/>
            <person name="Repkova J."/>
        </authorList>
    </citation>
    <scope>NUCLEOTIDE SEQUENCE [LARGE SCALE GENOMIC DNA]</scope>
    <source>
        <strain evidence="3">cv. 10/8</strain>
        <tissue evidence="2">Leaf</tissue>
    </source>
</reference>
<evidence type="ECO:0000313" key="3">
    <source>
        <dbReference type="Proteomes" id="UP000265520"/>
    </source>
</evidence>
<sequence>MSSPGFNAGGNGSSEYFSGRSTNTINNLTTTNNLHHNLSLYRTQQQPLPPIFLDPSSQIPQQRFIGKRTLA</sequence>
<evidence type="ECO:0000313" key="2">
    <source>
        <dbReference type="EMBL" id="MCI68541.1"/>
    </source>
</evidence>
<name>A0A392U4Z8_9FABA</name>
<organism evidence="2 3">
    <name type="scientific">Trifolium medium</name>
    <dbReference type="NCBI Taxonomy" id="97028"/>
    <lineage>
        <taxon>Eukaryota</taxon>
        <taxon>Viridiplantae</taxon>
        <taxon>Streptophyta</taxon>
        <taxon>Embryophyta</taxon>
        <taxon>Tracheophyta</taxon>
        <taxon>Spermatophyta</taxon>
        <taxon>Magnoliopsida</taxon>
        <taxon>eudicotyledons</taxon>
        <taxon>Gunneridae</taxon>
        <taxon>Pentapetalae</taxon>
        <taxon>rosids</taxon>
        <taxon>fabids</taxon>
        <taxon>Fabales</taxon>
        <taxon>Fabaceae</taxon>
        <taxon>Papilionoideae</taxon>
        <taxon>50 kb inversion clade</taxon>
        <taxon>NPAAA clade</taxon>
        <taxon>Hologalegina</taxon>
        <taxon>IRL clade</taxon>
        <taxon>Trifolieae</taxon>
        <taxon>Trifolium</taxon>
    </lineage>
</organism>
<protein>
    <submittedName>
        <fullName evidence="2">Scarecrow-like protein 8-like</fullName>
    </submittedName>
</protein>
<accession>A0A392U4Z8</accession>
<evidence type="ECO:0000256" key="1">
    <source>
        <dbReference type="SAM" id="MobiDB-lite"/>
    </source>
</evidence>